<protein>
    <submittedName>
        <fullName evidence="2">Thiol-disulfide isomerase and thioredoxin</fullName>
    </submittedName>
</protein>
<gene>
    <name evidence="2" type="ORF">SRAA_2331</name>
</gene>
<dbReference type="Gene3D" id="3.40.30.10">
    <property type="entry name" value="Glutaredoxin"/>
    <property type="match status" value="1"/>
</dbReference>
<dbReference type="Proteomes" id="UP000067461">
    <property type="component" value="Chromosome"/>
</dbReference>
<dbReference type="EMBL" id="AP014568">
    <property type="protein sequence ID" value="BAO82185.1"/>
    <property type="molecule type" value="Genomic_DNA"/>
</dbReference>
<dbReference type="PANTHER" id="PTHR43640:SF1">
    <property type="entry name" value="THIOREDOXIN-DEPENDENT PEROXIREDOXIN"/>
    <property type="match status" value="1"/>
</dbReference>
<dbReference type="PROSITE" id="PS51352">
    <property type="entry name" value="THIOREDOXIN_2"/>
    <property type="match status" value="1"/>
</dbReference>
<dbReference type="GO" id="GO:0016853">
    <property type="term" value="F:isomerase activity"/>
    <property type="evidence" value="ECO:0007669"/>
    <property type="project" value="UniProtKB-KW"/>
</dbReference>
<dbReference type="InterPro" id="IPR047262">
    <property type="entry name" value="PRX-like1"/>
</dbReference>
<sequence>MARTPSTMRTLGSAAPDFTLPEPLSGRQVGLADFSGQPLLVLFTCNHCPFVLHILDELVRVLNHAQAQGLAVVAINANDVVRYPDDAPDQMAQLAQQRGFAFPYLFDESQAVAQAYQAACTPDFFLYDAAHRLVYRGQFDDARPGNGVPVTGADLRPAIEAVLAGRAPAAEQRPSLGCNIKWKPGHEPL</sequence>
<dbReference type="AlphaFoldDB" id="A0A060NLD2"/>
<dbReference type="InterPro" id="IPR000866">
    <property type="entry name" value="AhpC/TSA"/>
</dbReference>
<dbReference type="PANTHER" id="PTHR43640">
    <property type="entry name" value="OS07G0260300 PROTEIN"/>
    <property type="match status" value="1"/>
</dbReference>
<reference evidence="2 3" key="1">
    <citation type="journal article" date="2014" name="Nat. Commun.">
        <title>Physiological and genomic features of highly alkaliphilic hydrogen-utilizing Betaproteobacteria from a continental serpentinizing site.</title>
        <authorList>
            <person name="Suzuki S."/>
            <person name="Kuenen J.G."/>
            <person name="Schipper K."/>
            <person name="van der Velde S."/>
            <person name="Ishii S."/>
            <person name="Wu A."/>
            <person name="Sorokin D.Y."/>
            <person name="Tenney A."/>
            <person name="Meng X.Y."/>
            <person name="Morrill P.L."/>
            <person name="Kamagata Y."/>
            <person name="Muyzer G."/>
            <person name="Nealson K.H."/>
        </authorList>
    </citation>
    <scope>NUCLEOTIDE SEQUENCE [LARGE SCALE GENOMIC DNA]</scope>
    <source>
        <strain evidence="2 3">A1</strain>
    </source>
</reference>
<dbReference type="CDD" id="cd02969">
    <property type="entry name" value="PRX_like1"/>
    <property type="match status" value="1"/>
</dbReference>
<dbReference type="SUPFAM" id="SSF52833">
    <property type="entry name" value="Thioredoxin-like"/>
    <property type="match status" value="1"/>
</dbReference>
<accession>A0A060NLD2</accession>
<name>A0A060NLD2_9BURK</name>
<dbReference type="OrthoDB" id="9809746at2"/>
<evidence type="ECO:0000259" key="1">
    <source>
        <dbReference type="PROSITE" id="PS51352"/>
    </source>
</evidence>
<dbReference type="STRING" id="1458425.SRAA_2331"/>
<dbReference type="GO" id="GO:0016491">
    <property type="term" value="F:oxidoreductase activity"/>
    <property type="evidence" value="ECO:0007669"/>
    <property type="project" value="InterPro"/>
</dbReference>
<organism evidence="2 3">
    <name type="scientific">Serpentinimonas raichei</name>
    <dbReference type="NCBI Taxonomy" id="1458425"/>
    <lineage>
        <taxon>Bacteria</taxon>
        <taxon>Pseudomonadati</taxon>
        <taxon>Pseudomonadota</taxon>
        <taxon>Betaproteobacteria</taxon>
        <taxon>Burkholderiales</taxon>
        <taxon>Comamonadaceae</taxon>
        <taxon>Serpentinimonas</taxon>
    </lineage>
</organism>
<dbReference type="HOGENOM" id="CLU_076204_1_0_4"/>
<dbReference type="InterPro" id="IPR036249">
    <property type="entry name" value="Thioredoxin-like_sf"/>
</dbReference>
<dbReference type="KEGG" id="cbaa:SRAA_2331"/>
<dbReference type="GO" id="GO:0016209">
    <property type="term" value="F:antioxidant activity"/>
    <property type="evidence" value="ECO:0007669"/>
    <property type="project" value="InterPro"/>
</dbReference>
<keyword evidence="2" id="KW-0413">Isomerase</keyword>
<dbReference type="InterPro" id="IPR013766">
    <property type="entry name" value="Thioredoxin_domain"/>
</dbReference>
<evidence type="ECO:0000313" key="3">
    <source>
        <dbReference type="Proteomes" id="UP000067461"/>
    </source>
</evidence>
<evidence type="ECO:0000313" key="2">
    <source>
        <dbReference type="EMBL" id="BAO82185.1"/>
    </source>
</evidence>
<dbReference type="Pfam" id="PF00578">
    <property type="entry name" value="AhpC-TSA"/>
    <property type="match status" value="1"/>
</dbReference>
<dbReference type="RefSeq" id="WP_045532897.1">
    <property type="nucleotide sequence ID" value="NZ_AP014568.1"/>
</dbReference>
<proteinExistence type="predicted"/>
<keyword evidence="3" id="KW-1185">Reference proteome</keyword>
<feature type="domain" description="Thioredoxin" evidence="1">
    <location>
        <begin position="9"/>
        <end position="164"/>
    </location>
</feature>